<sequence length="205" mass="21099">MGGRLLAGCAALLVLTGVWTAGAGLGSWASAPAAPDPASAVRARPAPLFSVAPMRRANPTRVRIATIGVNAPLVTVGLDKGEVGVPSLDKPTLAGWYRPGPAPGEVGPAVLVGHVSGRKGPAVFYRLGELRPGALIEVSRTDDTVAVFRVDGVEQFPKGRFPTARVFGEYTGPTLRLITCGGSFVGGNLGYADNIVVFASLVKSR</sequence>
<dbReference type="CDD" id="cd05829">
    <property type="entry name" value="Sortase_F"/>
    <property type="match status" value="1"/>
</dbReference>
<dbReference type="AlphaFoldDB" id="A0A8J7KZC6"/>
<evidence type="ECO:0000256" key="1">
    <source>
        <dbReference type="ARBA" id="ARBA00022801"/>
    </source>
</evidence>
<evidence type="ECO:0000313" key="2">
    <source>
        <dbReference type="EMBL" id="MBG6140747.1"/>
    </source>
</evidence>
<evidence type="ECO:0008006" key="4">
    <source>
        <dbReference type="Google" id="ProtNLM"/>
    </source>
</evidence>
<keyword evidence="3" id="KW-1185">Reference proteome</keyword>
<name>A0A8J7KZC6_9ACTN</name>
<dbReference type="InterPro" id="IPR023365">
    <property type="entry name" value="Sortase_dom-sf"/>
</dbReference>
<accession>A0A8J7KZC6</accession>
<protein>
    <recommendedName>
        <fullName evidence="4">Class F sortase</fullName>
    </recommendedName>
</protein>
<dbReference type="EMBL" id="JADOUF010000001">
    <property type="protein sequence ID" value="MBG6140747.1"/>
    <property type="molecule type" value="Genomic_DNA"/>
</dbReference>
<organism evidence="2 3">
    <name type="scientific">Longispora fulva</name>
    <dbReference type="NCBI Taxonomy" id="619741"/>
    <lineage>
        <taxon>Bacteria</taxon>
        <taxon>Bacillati</taxon>
        <taxon>Actinomycetota</taxon>
        <taxon>Actinomycetes</taxon>
        <taxon>Micromonosporales</taxon>
        <taxon>Micromonosporaceae</taxon>
        <taxon>Longispora</taxon>
    </lineage>
</organism>
<dbReference type="InterPro" id="IPR005754">
    <property type="entry name" value="Sortase"/>
</dbReference>
<dbReference type="Proteomes" id="UP000622552">
    <property type="component" value="Unassembled WGS sequence"/>
</dbReference>
<comment type="caution">
    <text evidence="2">The sequence shown here is derived from an EMBL/GenBank/DDBJ whole genome shotgun (WGS) entry which is preliminary data.</text>
</comment>
<dbReference type="Gene3D" id="2.40.260.10">
    <property type="entry name" value="Sortase"/>
    <property type="match status" value="1"/>
</dbReference>
<proteinExistence type="predicted"/>
<keyword evidence="1" id="KW-0378">Hydrolase</keyword>
<dbReference type="NCBIfam" id="NF033748">
    <property type="entry name" value="class_F_sortase"/>
    <property type="match status" value="1"/>
</dbReference>
<dbReference type="GO" id="GO:0016787">
    <property type="term" value="F:hydrolase activity"/>
    <property type="evidence" value="ECO:0007669"/>
    <property type="project" value="UniProtKB-KW"/>
</dbReference>
<dbReference type="RefSeq" id="WP_233473077.1">
    <property type="nucleotide sequence ID" value="NZ_BONS01000019.1"/>
</dbReference>
<reference evidence="2" key="1">
    <citation type="submission" date="2020-11" db="EMBL/GenBank/DDBJ databases">
        <title>Sequencing the genomes of 1000 actinobacteria strains.</title>
        <authorList>
            <person name="Klenk H.-P."/>
        </authorList>
    </citation>
    <scope>NUCLEOTIDE SEQUENCE</scope>
    <source>
        <strain evidence="2">DSM 45356</strain>
    </source>
</reference>
<dbReference type="SUPFAM" id="SSF63817">
    <property type="entry name" value="Sortase"/>
    <property type="match status" value="1"/>
</dbReference>
<evidence type="ECO:0000313" key="3">
    <source>
        <dbReference type="Proteomes" id="UP000622552"/>
    </source>
</evidence>
<gene>
    <name evidence="2" type="ORF">IW245_006941</name>
</gene>
<dbReference type="Pfam" id="PF04203">
    <property type="entry name" value="Sortase"/>
    <property type="match status" value="1"/>
</dbReference>
<dbReference type="InterPro" id="IPR042001">
    <property type="entry name" value="Sortase_F"/>
</dbReference>